<feature type="region of interest" description="Disordered" evidence="9">
    <location>
        <begin position="561"/>
        <end position="596"/>
    </location>
</feature>
<evidence type="ECO:0000256" key="4">
    <source>
        <dbReference type="ARBA" id="ARBA00022794"/>
    </source>
</evidence>
<keyword evidence="11" id="KW-1185">Reference proteome</keyword>
<organism evidence="10 11">
    <name type="scientific">Anopheles maculatus</name>
    <dbReference type="NCBI Taxonomy" id="74869"/>
    <lineage>
        <taxon>Eukaryota</taxon>
        <taxon>Metazoa</taxon>
        <taxon>Ecdysozoa</taxon>
        <taxon>Arthropoda</taxon>
        <taxon>Hexapoda</taxon>
        <taxon>Insecta</taxon>
        <taxon>Pterygota</taxon>
        <taxon>Neoptera</taxon>
        <taxon>Endopterygota</taxon>
        <taxon>Diptera</taxon>
        <taxon>Nematocera</taxon>
        <taxon>Culicoidea</taxon>
        <taxon>Culicidae</taxon>
        <taxon>Anophelinae</taxon>
        <taxon>Anopheles</taxon>
        <taxon>Anopheles maculatus group</taxon>
    </lineage>
</organism>
<dbReference type="GO" id="GO:0097711">
    <property type="term" value="P:ciliary basal body-plasma membrane docking"/>
    <property type="evidence" value="ECO:0007669"/>
    <property type="project" value="TreeGrafter"/>
</dbReference>
<evidence type="ECO:0000313" key="11">
    <source>
        <dbReference type="Proteomes" id="UP000075901"/>
    </source>
</evidence>
<keyword evidence="3" id="KW-0963">Cytoplasm</keyword>
<dbReference type="GO" id="GO:0035869">
    <property type="term" value="C:ciliary transition zone"/>
    <property type="evidence" value="ECO:0007669"/>
    <property type="project" value="TreeGrafter"/>
</dbReference>
<evidence type="ECO:0000256" key="5">
    <source>
        <dbReference type="ARBA" id="ARBA00023054"/>
    </source>
</evidence>
<evidence type="ECO:0000256" key="7">
    <source>
        <dbReference type="ARBA" id="ARBA00023273"/>
    </source>
</evidence>
<dbReference type="PANTHER" id="PTHR18879">
    <property type="entry name" value="CENTROSOMAL PROTEIN OF 290 KDA"/>
    <property type="match status" value="1"/>
</dbReference>
<keyword evidence="7" id="KW-0966">Cell projection</keyword>
<evidence type="ECO:0000256" key="6">
    <source>
        <dbReference type="ARBA" id="ARBA00023212"/>
    </source>
</evidence>
<keyword evidence="6" id="KW-0206">Cytoskeleton</keyword>
<feature type="coiled-coil region" evidence="8">
    <location>
        <begin position="277"/>
        <end position="380"/>
    </location>
</feature>
<feature type="compositionally biased region" description="Polar residues" evidence="9">
    <location>
        <begin position="578"/>
        <end position="588"/>
    </location>
</feature>
<feature type="coiled-coil region" evidence="8">
    <location>
        <begin position="676"/>
        <end position="703"/>
    </location>
</feature>
<keyword evidence="5 8" id="KW-0175">Coiled coil</keyword>
<feature type="coiled-coil region" evidence="8">
    <location>
        <begin position="522"/>
        <end position="556"/>
    </location>
</feature>
<evidence type="ECO:0000256" key="8">
    <source>
        <dbReference type="SAM" id="Coils"/>
    </source>
</evidence>
<feature type="coiled-coil region" evidence="8">
    <location>
        <begin position="849"/>
        <end position="893"/>
    </location>
</feature>
<reference evidence="10" key="2">
    <citation type="submission" date="2020-05" db="UniProtKB">
        <authorList>
            <consortium name="EnsemblMetazoa"/>
        </authorList>
    </citation>
    <scope>IDENTIFICATION</scope>
    <source>
        <strain evidence="10">maculatus3</strain>
    </source>
</reference>
<dbReference type="AlphaFoldDB" id="A0A182T293"/>
<evidence type="ECO:0000256" key="3">
    <source>
        <dbReference type="ARBA" id="ARBA00022490"/>
    </source>
</evidence>
<feature type="coiled-coil region" evidence="8">
    <location>
        <begin position="410"/>
        <end position="444"/>
    </location>
</feature>
<sequence length="902" mass="103724">LELLFGEEAQRLRKDRDKYFDKAVQVTVETSSKCINTIPIIDDTTFGEAPRRCSSGDTINDYEDRSEQNLTGALADDGDEQTTKPVQTVAQKSLESQLKQAMMLASTRSALLLEAESRLSECQGRIRLLEKSLEEKEGLIRQQTQSASAVKTDRVEDSILSSTIGSLQNLLLEKDTTLSRYQELLKSERNEHSQVYDENMGQIRNLKKTIDDLEQKLYEKQKEFDNISTQLNDMTRLKALQESTPEKPKPDETEATTADAGAMLYTDKIIENIYEIDEKKEREIQDLNMQVKMLECNVQELENEQKRLQIQLREANGREKKCEKMLREKDMELASLNDRLTKESNDLREFTETIASAQEIEQLKEMLEEKDRHIQDLTETLSQFHEDQRSFMNDTSLHSAEQVSQLSADLNRSEASNRVLKTQIEALKRQIVSIQQREKQSRDLVKTLKNQLIKRPVIAMKADRMTTPREDQLSRRVQLLETELLDTKDELRKQTVINENRRAKTAAELDLWNKQKRWQQMAERLKVQLKEREVELEKLKVHFNTAKTTIARLERDRTRLNSGTGAASASGALLDNKYQPSGSPDQYCSTDSTVSEDTSTTTTAQMFTQNGKEIIDALKSRIESQQRRIIAMELDRKGSNTVAHELEKMQEKLCTMEAQNVRLEAKTLQLQLDNDMLRQSDESERLKRQIKHLEEYVIALKEEIAKATAGCPESINFENLCVRCSRRNGSNDLAERNTNLEQTVLTLKRMIEKLRAENKHLKDHRNRERAASVDSLTNQPNETIAKELYDRLKKEHEKLQQNLTEALNKLSVQQVEIELLSSVTCTRCKVRCSGGESLSGGTNRDDPSVDADEALKDKLEKKSQLLEKAKILLQRAAAKERYLKEQIDLLRRKCSDLQNVPV</sequence>
<dbReference type="InterPro" id="IPR026201">
    <property type="entry name" value="Cep290"/>
</dbReference>
<dbReference type="GO" id="GO:0034451">
    <property type="term" value="C:centriolar satellite"/>
    <property type="evidence" value="ECO:0007669"/>
    <property type="project" value="TreeGrafter"/>
</dbReference>
<accession>A0A182T293</accession>
<feature type="coiled-coil region" evidence="8">
    <location>
        <begin position="737"/>
        <end position="816"/>
    </location>
</feature>
<protein>
    <submittedName>
        <fullName evidence="10">Uncharacterized protein</fullName>
    </submittedName>
</protein>
<keyword evidence="4" id="KW-0970">Cilium biogenesis/degradation</keyword>
<dbReference type="GO" id="GO:1905349">
    <property type="term" value="P:ciliary transition zone assembly"/>
    <property type="evidence" value="ECO:0007669"/>
    <property type="project" value="TreeGrafter"/>
</dbReference>
<evidence type="ECO:0000256" key="1">
    <source>
        <dbReference type="ARBA" id="ARBA00004120"/>
    </source>
</evidence>
<dbReference type="PANTHER" id="PTHR18879:SF20">
    <property type="entry name" value="CENTROSOMAL PROTEIN OF 290 KDA"/>
    <property type="match status" value="1"/>
</dbReference>
<evidence type="ECO:0000313" key="10">
    <source>
        <dbReference type="EnsemblMetazoa" id="AMAM018172-PA"/>
    </source>
</evidence>
<dbReference type="EnsemblMetazoa" id="AMAM018172-RA">
    <property type="protein sequence ID" value="AMAM018172-PA"/>
    <property type="gene ID" value="AMAM018172"/>
</dbReference>
<evidence type="ECO:0000256" key="2">
    <source>
        <dbReference type="ARBA" id="ARBA00004300"/>
    </source>
</evidence>
<evidence type="ECO:0000256" key="9">
    <source>
        <dbReference type="SAM" id="MobiDB-lite"/>
    </source>
</evidence>
<comment type="subcellular location">
    <subcellularLocation>
        <location evidence="1">Cytoplasm</location>
        <location evidence="1">Cytoskeleton</location>
        <location evidence="1">Cilium basal body</location>
    </subcellularLocation>
    <subcellularLocation>
        <location evidence="2">Cytoplasm</location>
        <location evidence="2">Cytoskeleton</location>
        <location evidence="2">Microtubule organizing center</location>
        <location evidence="2">Centrosome</location>
    </subcellularLocation>
</comment>
<dbReference type="Proteomes" id="UP000075901">
    <property type="component" value="Unassembled WGS sequence"/>
</dbReference>
<proteinExistence type="predicted"/>
<feature type="coiled-coil region" evidence="8">
    <location>
        <begin position="196"/>
        <end position="230"/>
    </location>
</feature>
<dbReference type="GO" id="GO:1905515">
    <property type="term" value="P:non-motile cilium assembly"/>
    <property type="evidence" value="ECO:0007669"/>
    <property type="project" value="TreeGrafter"/>
</dbReference>
<reference evidence="11" key="1">
    <citation type="submission" date="2013-09" db="EMBL/GenBank/DDBJ databases">
        <title>The Genome Sequence of Anopheles maculatus species B.</title>
        <authorList>
            <consortium name="The Broad Institute Genomics Platform"/>
            <person name="Neafsey D.E."/>
            <person name="Besansky N."/>
            <person name="Howell P."/>
            <person name="Walton C."/>
            <person name="Young S.K."/>
            <person name="Zeng Q."/>
            <person name="Gargeya S."/>
            <person name="Fitzgerald M."/>
            <person name="Haas B."/>
            <person name="Abouelleil A."/>
            <person name="Allen A.W."/>
            <person name="Alvarado L."/>
            <person name="Arachchi H.M."/>
            <person name="Berlin A.M."/>
            <person name="Chapman S.B."/>
            <person name="Gainer-Dewar J."/>
            <person name="Goldberg J."/>
            <person name="Griggs A."/>
            <person name="Gujja S."/>
            <person name="Hansen M."/>
            <person name="Howarth C."/>
            <person name="Imamovic A."/>
            <person name="Ireland A."/>
            <person name="Larimer J."/>
            <person name="McCowan C."/>
            <person name="Murphy C."/>
            <person name="Pearson M."/>
            <person name="Poon T.W."/>
            <person name="Priest M."/>
            <person name="Roberts A."/>
            <person name="Saif S."/>
            <person name="Shea T."/>
            <person name="Sisk P."/>
            <person name="Sykes S."/>
            <person name="Wortman J."/>
            <person name="Nusbaum C."/>
            <person name="Birren B."/>
        </authorList>
    </citation>
    <scope>NUCLEOTIDE SEQUENCE [LARGE SCALE GENOMIC DNA]</scope>
    <source>
        <strain evidence="11">maculatus3</strain>
    </source>
</reference>
<dbReference type="VEuPathDB" id="VectorBase:AMAM018172"/>
<feature type="compositionally biased region" description="Low complexity" evidence="9">
    <location>
        <begin position="562"/>
        <end position="572"/>
    </location>
</feature>
<name>A0A182T293_9DIPT</name>